<dbReference type="Gene3D" id="3.40.710.10">
    <property type="entry name" value="DD-peptidase/beta-lactamase superfamily"/>
    <property type="match status" value="1"/>
</dbReference>
<evidence type="ECO:0000256" key="9">
    <source>
        <dbReference type="ARBA" id="ARBA00023268"/>
    </source>
</evidence>
<gene>
    <name evidence="16" type="ordered locus">Mnod_1733</name>
</gene>
<dbReference type="Proteomes" id="UP000008207">
    <property type="component" value="Chromosome"/>
</dbReference>
<evidence type="ECO:0000259" key="15">
    <source>
        <dbReference type="Pfam" id="PF06832"/>
    </source>
</evidence>
<keyword evidence="4" id="KW-0121">Carboxypeptidase</keyword>
<dbReference type="STRING" id="460265.Mnod_1733"/>
<evidence type="ECO:0000256" key="5">
    <source>
        <dbReference type="ARBA" id="ARBA00022670"/>
    </source>
</evidence>
<dbReference type="eggNOG" id="COG4953">
    <property type="taxonomic scope" value="Bacteria"/>
</dbReference>
<dbReference type="GO" id="GO:0008658">
    <property type="term" value="F:penicillin binding"/>
    <property type="evidence" value="ECO:0007669"/>
    <property type="project" value="InterPro"/>
</dbReference>
<dbReference type="InterPro" id="IPR009647">
    <property type="entry name" value="PBP_C"/>
</dbReference>
<dbReference type="GO" id="GO:0004180">
    <property type="term" value="F:carboxypeptidase activity"/>
    <property type="evidence" value="ECO:0007669"/>
    <property type="project" value="UniProtKB-KW"/>
</dbReference>
<reference evidence="16 17" key="1">
    <citation type="submission" date="2009-01" db="EMBL/GenBank/DDBJ databases">
        <title>Complete sequence of chromosome of Methylobacterium nodulans ORS 2060.</title>
        <authorList>
            <consortium name="US DOE Joint Genome Institute"/>
            <person name="Lucas S."/>
            <person name="Copeland A."/>
            <person name="Lapidus A."/>
            <person name="Glavina del Rio T."/>
            <person name="Dalin E."/>
            <person name="Tice H."/>
            <person name="Bruce D."/>
            <person name="Goodwin L."/>
            <person name="Pitluck S."/>
            <person name="Sims D."/>
            <person name="Brettin T."/>
            <person name="Detter J.C."/>
            <person name="Han C."/>
            <person name="Larimer F."/>
            <person name="Land M."/>
            <person name="Hauser L."/>
            <person name="Kyrpides N."/>
            <person name="Ivanova N."/>
            <person name="Marx C.J."/>
            <person name="Richardson P."/>
        </authorList>
    </citation>
    <scope>NUCLEOTIDE SEQUENCE [LARGE SCALE GENOMIC DNA]</scope>
    <source>
        <strain evidence="17">LMG 21967 / CNCM I-2342 / ORS 2060</strain>
    </source>
</reference>
<dbReference type="PANTHER" id="PTHR32282:SF15">
    <property type="entry name" value="PENICILLIN-BINDING PROTEIN 1C"/>
    <property type="match status" value="1"/>
</dbReference>
<dbReference type="InterPro" id="IPR050396">
    <property type="entry name" value="Glycosyltr_51/Transpeptidase"/>
</dbReference>
<comment type="similarity">
    <text evidence="3">In the N-terminal section; belongs to the glycosyltransferase 51 family.</text>
</comment>
<evidence type="ECO:0000256" key="10">
    <source>
        <dbReference type="ARBA" id="ARBA00044770"/>
    </source>
</evidence>
<sequence>MTTREPPRGADRRWVRRSIRLALLFLAVLGLAGGTGLWWRFARGGDLDLSAAEARSPIVLDRHGTLLRPFATADGRWRLPLAPTAVDPRYLAMLMAYEDRRFAHHPGIDPAALLRAAGQWLRAGRIVSGGSTLSMQVARLVEPRAERSLGAKLRQMRRAIELERRLGKEGVLRLYLALAPYGGPVEGARAASLAYFGHEPGRLSLAEAALLVALPQAPETRRPDRFPEAAKRARDRVLDRAAARGVVRRDEAEAAKAEPVPRQRRPFPMLAAHAAEAALAQAPARPVHRLTIEARLQASLEALAAERIAALGPGLSTAILVIDNPTGEVRAHVGSAGYLDASRSGAIDMAGALRSPGSALKPFVYALAFESGLAHPETLIEDRPSRFGASYAPENFDQTFQGTVTARRALQMSLNVPAVELLDLVGPARFIARLRAGGAAIALPRDAAPGLPVALGGLGITLADLARLYAGLARGGLVPDLVRRRDADPPPPRDLPRIAEGVAAWYVADTLRGTPPPENALPNRIAYKTGTSYGYRDAWAVGFDRRITVAVWVGRPDGASVPGLVGRLAAAPILFDAFARYGGEPEPVAAPRDALVTTTAGLPPPLRHIRRDAPKVAGEAPGAPLRIAYPPDGARVDVGLGEGAPAGLALKALGGTLPLTWMVNSLPLPEASRRQAEWQPDGAGFARISVMDATGASDSVVVRLE</sequence>
<evidence type="ECO:0000256" key="8">
    <source>
        <dbReference type="ARBA" id="ARBA00022801"/>
    </source>
</evidence>
<feature type="domain" description="Penicillin-binding C-terminal" evidence="15">
    <location>
        <begin position="619"/>
        <end position="701"/>
    </location>
</feature>
<keyword evidence="6" id="KW-0328">Glycosyltransferase</keyword>
<evidence type="ECO:0000256" key="4">
    <source>
        <dbReference type="ARBA" id="ARBA00022645"/>
    </source>
</evidence>
<dbReference type="AlphaFoldDB" id="B8IR21"/>
<dbReference type="OrthoDB" id="9766909at2"/>
<comment type="pathway">
    <text evidence="1">Cell wall biogenesis; peptidoglycan biosynthesis.</text>
</comment>
<organism evidence="16 17">
    <name type="scientific">Methylobacterium nodulans (strain LMG 21967 / CNCM I-2342 / ORS 2060)</name>
    <dbReference type="NCBI Taxonomy" id="460265"/>
    <lineage>
        <taxon>Bacteria</taxon>
        <taxon>Pseudomonadati</taxon>
        <taxon>Pseudomonadota</taxon>
        <taxon>Alphaproteobacteria</taxon>
        <taxon>Hyphomicrobiales</taxon>
        <taxon>Methylobacteriaceae</taxon>
        <taxon>Methylobacterium</taxon>
    </lineage>
</organism>
<dbReference type="KEGG" id="mno:Mnod_1733"/>
<keyword evidence="12" id="KW-0812">Transmembrane</keyword>
<proteinExistence type="inferred from homology"/>
<feature type="domain" description="Penicillin-binding protein transpeptidase" evidence="13">
    <location>
        <begin position="318"/>
        <end position="545"/>
    </location>
</feature>
<accession>B8IR21</accession>
<dbReference type="Gene3D" id="1.10.3810.10">
    <property type="entry name" value="Biosynthetic peptidoglycan transglycosylase-like"/>
    <property type="match status" value="1"/>
</dbReference>
<keyword evidence="17" id="KW-1185">Reference proteome</keyword>
<dbReference type="GO" id="GO:0008955">
    <property type="term" value="F:peptidoglycan glycosyltransferase activity"/>
    <property type="evidence" value="ECO:0007669"/>
    <property type="project" value="UniProtKB-EC"/>
</dbReference>
<dbReference type="EC" id="2.4.99.28" evidence="10"/>
<keyword evidence="9" id="KW-0511">Multifunctional enzyme</keyword>
<dbReference type="SUPFAM" id="SSF56601">
    <property type="entry name" value="beta-lactamase/transpeptidase-like"/>
    <property type="match status" value="1"/>
</dbReference>
<dbReference type="UniPathway" id="UPA00219"/>
<dbReference type="CAZy" id="GT51">
    <property type="family name" value="Glycosyltransferase Family 51"/>
</dbReference>
<dbReference type="PANTHER" id="PTHR32282">
    <property type="entry name" value="BINDING PROTEIN TRANSPEPTIDASE, PUTATIVE-RELATED"/>
    <property type="match status" value="1"/>
</dbReference>
<keyword evidence="12" id="KW-1133">Transmembrane helix</keyword>
<dbReference type="HOGENOM" id="CLU_006354_7_3_5"/>
<dbReference type="GO" id="GO:0006508">
    <property type="term" value="P:proteolysis"/>
    <property type="evidence" value="ECO:0007669"/>
    <property type="project" value="UniProtKB-KW"/>
</dbReference>
<dbReference type="GO" id="GO:0009252">
    <property type="term" value="P:peptidoglycan biosynthetic process"/>
    <property type="evidence" value="ECO:0007669"/>
    <property type="project" value="UniProtKB-UniPathway"/>
</dbReference>
<dbReference type="EMBL" id="CP001349">
    <property type="protein sequence ID" value="ACL56723.1"/>
    <property type="molecule type" value="Genomic_DNA"/>
</dbReference>
<keyword evidence="5" id="KW-0645">Protease</keyword>
<dbReference type="InterPro" id="IPR023346">
    <property type="entry name" value="Lysozyme-like_dom_sf"/>
</dbReference>
<feature type="transmembrane region" description="Helical" evidence="12">
    <location>
        <begin position="21"/>
        <end position="41"/>
    </location>
</feature>
<dbReference type="SUPFAM" id="SSF53955">
    <property type="entry name" value="Lysozyme-like"/>
    <property type="match status" value="1"/>
</dbReference>
<feature type="domain" description="Glycosyl transferase family 51" evidence="14">
    <location>
        <begin position="75"/>
        <end position="241"/>
    </location>
</feature>
<evidence type="ECO:0000313" key="16">
    <source>
        <dbReference type="EMBL" id="ACL56723.1"/>
    </source>
</evidence>
<comment type="similarity">
    <text evidence="2">In the C-terminal section; belongs to the transpeptidase family.</text>
</comment>
<evidence type="ECO:0000256" key="3">
    <source>
        <dbReference type="ARBA" id="ARBA00007739"/>
    </source>
</evidence>
<evidence type="ECO:0000259" key="14">
    <source>
        <dbReference type="Pfam" id="PF00912"/>
    </source>
</evidence>
<dbReference type="Pfam" id="PF06832">
    <property type="entry name" value="BiPBP_C"/>
    <property type="match status" value="1"/>
</dbReference>
<evidence type="ECO:0000256" key="1">
    <source>
        <dbReference type="ARBA" id="ARBA00004752"/>
    </source>
</evidence>
<dbReference type="InterPro" id="IPR001264">
    <property type="entry name" value="Glyco_trans_51"/>
</dbReference>
<keyword evidence="8" id="KW-0378">Hydrolase</keyword>
<dbReference type="Pfam" id="PF00912">
    <property type="entry name" value="Transgly"/>
    <property type="match status" value="1"/>
</dbReference>
<evidence type="ECO:0000256" key="7">
    <source>
        <dbReference type="ARBA" id="ARBA00022679"/>
    </source>
</evidence>
<name>B8IR21_METNO</name>
<protein>
    <recommendedName>
        <fullName evidence="10">peptidoglycan glycosyltransferase</fullName>
        <ecNumber evidence="10">2.4.99.28</ecNumber>
    </recommendedName>
</protein>
<evidence type="ECO:0000256" key="11">
    <source>
        <dbReference type="ARBA" id="ARBA00049902"/>
    </source>
</evidence>
<dbReference type="InterPro" id="IPR036950">
    <property type="entry name" value="PBP_transglycosylase"/>
</dbReference>
<dbReference type="Pfam" id="PF00905">
    <property type="entry name" value="Transpeptidase"/>
    <property type="match status" value="1"/>
</dbReference>
<evidence type="ECO:0000256" key="6">
    <source>
        <dbReference type="ARBA" id="ARBA00022676"/>
    </source>
</evidence>
<evidence type="ECO:0000313" key="17">
    <source>
        <dbReference type="Proteomes" id="UP000008207"/>
    </source>
</evidence>
<keyword evidence="7" id="KW-0808">Transferase</keyword>
<comment type="catalytic activity">
    <reaction evidence="11">
        <text>[GlcNAc-(1-&gt;4)-Mur2Ac(oyl-L-Ala-gamma-D-Glu-L-Lys-D-Ala-D-Ala)](n)-di-trans,octa-cis-undecaprenyl diphosphate + beta-D-GlcNAc-(1-&gt;4)-Mur2Ac(oyl-L-Ala-gamma-D-Glu-L-Lys-D-Ala-D-Ala)-di-trans,octa-cis-undecaprenyl diphosphate = [GlcNAc-(1-&gt;4)-Mur2Ac(oyl-L-Ala-gamma-D-Glu-L-Lys-D-Ala-D-Ala)](n+1)-di-trans,octa-cis-undecaprenyl diphosphate + di-trans,octa-cis-undecaprenyl diphosphate + H(+)</text>
        <dbReference type="Rhea" id="RHEA:23708"/>
        <dbReference type="Rhea" id="RHEA-COMP:9602"/>
        <dbReference type="Rhea" id="RHEA-COMP:9603"/>
        <dbReference type="ChEBI" id="CHEBI:15378"/>
        <dbReference type="ChEBI" id="CHEBI:58405"/>
        <dbReference type="ChEBI" id="CHEBI:60033"/>
        <dbReference type="ChEBI" id="CHEBI:78435"/>
        <dbReference type="EC" id="2.4.99.28"/>
    </reaction>
</comment>
<evidence type="ECO:0000259" key="13">
    <source>
        <dbReference type="Pfam" id="PF00905"/>
    </source>
</evidence>
<dbReference type="RefSeq" id="WP_015928416.1">
    <property type="nucleotide sequence ID" value="NC_011894.1"/>
</dbReference>
<dbReference type="NCBIfam" id="TIGR02073">
    <property type="entry name" value="PBP_1c"/>
    <property type="match status" value="1"/>
</dbReference>
<dbReference type="GO" id="GO:0030288">
    <property type="term" value="C:outer membrane-bounded periplasmic space"/>
    <property type="evidence" value="ECO:0007669"/>
    <property type="project" value="TreeGrafter"/>
</dbReference>
<dbReference type="InterPro" id="IPR011815">
    <property type="entry name" value="PBP_1c"/>
</dbReference>
<evidence type="ECO:0000256" key="2">
    <source>
        <dbReference type="ARBA" id="ARBA00007090"/>
    </source>
</evidence>
<keyword evidence="12" id="KW-0472">Membrane</keyword>
<evidence type="ECO:0000256" key="12">
    <source>
        <dbReference type="SAM" id="Phobius"/>
    </source>
</evidence>
<dbReference type="InterPro" id="IPR001460">
    <property type="entry name" value="PCN-bd_Tpept"/>
</dbReference>
<dbReference type="InterPro" id="IPR012338">
    <property type="entry name" value="Beta-lactam/transpept-like"/>
</dbReference>